<evidence type="ECO:0000259" key="1">
    <source>
        <dbReference type="Pfam" id="PF13723"/>
    </source>
</evidence>
<dbReference type="InterPro" id="IPR014030">
    <property type="entry name" value="Ketoacyl_synth_N"/>
</dbReference>
<dbReference type="SUPFAM" id="SSF53901">
    <property type="entry name" value="Thiolase-like"/>
    <property type="match status" value="1"/>
</dbReference>
<accession>A0ABZ0WHZ2</accession>
<feature type="domain" description="Beta-ketoacyl synthase-like N-terminal" evidence="1">
    <location>
        <begin position="42"/>
        <end position="219"/>
    </location>
</feature>
<dbReference type="EMBL" id="CP139965">
    <property type="protein sequence ID" value="WQD76930.1"/>
    <property type="molecule type" value="Genomic_DNA"/>
</dbReference>
<sequence>MSRLTAFIEGIGLLGPALGGWANAREVLAGRVPYAGGPNERTVLPAPAALPPAERRRTGAGVKLALAVGLEAVAASGRDASTLATVFASSGGDGQNCHAICETLAGEDRQLSPTRFHNSVHNAPAGYWSIATRAMAPSNVLCAYDGSFCAGLLESLTQAAVDGTPNLLIAFDTDYPLPMRNVRPVPDAFGVAFVFAAQPGERTVARIEAELTDAAATTLPDAALEALRASHPAARALPLCAALAAGRNASVVLDYLPGLHCRIDITWPDSTGHFRS</sequence>
<dbReference type="Pfam" id="PF13723">
    <property type="entry name" value="Ketoacyl-synt_2"/>
    <property type="match status" value="1"/>
</dbReference>
<proteinExistence type="predicted"/>
<keyword evidence="3" id="KW-1185">Reference proteome</keyword>
<evidence type="ECO:0000313" key="2">
    <source>
        <dbReference type="EMBL" id="WQD76930.1"/>
    </source>
</evidence>
<dbReference type="RefSeq" id="WP_114808968.1">
    <property type="nucleotide sequence ID" value="NZ_CP139965.1"/>
</dbReference>
<protein>
    <submittedName>
        <fullName evidence="2">Beta-ketoacyl synthase chain length factor</fullName>
    </submittedName>
</protein>
<dbReference type="Proteomes" id="UP001325479">
    <property type="component" value="Chromosome"/>
</dbReference>
<evidence type="ECO:0000313" key="3">
    <source>
        <dbReference type="Proteomes" id="UP001325479"/>
    </source>
</evidence>
<dbReference type="Gene3D" id="3.40.47.10">
    <property type="match status" value="1"/>
</dbReference>
<dbReference type="InterPro" id="IPR016039">
    <property type="entry name" value="Thiolase-like"/>
</dbReference>
<gene>
    <name evidence="2" type="ORF">U0042_23065</name>
</gene>
<reference evidence="2 3" key="1">
    <citation type="submission" date="2023-12" db="EMBL/GenBank/DDBJ databases">
        <title>Genome sequencing and assembly of bacterial species from a model synthetic community.</title>
        <authorList>
            <person name="Hogle S.L."/>
        </authorList>
    </citation>
    <scope>NUCLEOTIDE SEQUENCE [LARGE SCALE GENOMIC DNA]</scope>
    <source>
        <strain evidence="2 3">HAMBI 2494</strain>
    </source>
</reference>
<organism evidence="2 3">
    <name type="scientific">Paraburkholderia kururiensis</name>
    <dbReference type="NCBI Taxonomy" id="984307"/>
    <lineage>
        <taxon>Bacteria</taxon>
        <taxon>Pseudomonadati</taxon>
        <taxon>Pseudomonadota</taxon>
        <taxon>Betaproteobacteria</taxon>
        <taxon>Burkholderiales</taxon>
        <taxon>Burkholderiaceae</taxon>
        <taxon>Paraburkholderia</taxon>
    </lineage>
</organism>
<name>A0ABZ0WHZ2_9BURK</name>